<dbReference type="GO" id="GO:0030170">
    <property type="term" value="F:pyridoxal phosphate binding"/>
    <property type="evidence" value="ECO:0007669"/>
    <property type="project" value="InterPro"/>
</dbReference>
<dbReference type="InterPro" id="IPR020578">
    <property type="entry name" value="Aminotrans_V_PyrdxlP_BS"/>
</dbReference>
<evidence type="ECO:0000256" key="6">
    <source>
        <dbReference type="ARBA" id="ARBA00050776"/>
    </source>
</evidence>
<reference evidence="9 10" key="1">
    <citation type="submission" date="2018-12" db="EMBL/GenBank/DDBJ databases">
        <title>Complete genome of Litorilituus sediminis.</title>
        <authorList>
            <person name="Liu A."/>
            <person name="Rong J."/>
        </authorList>
    </citation>
    <scope>NUCLEOTIDE SEQUENCE [LARGE SCALE GENOMIC DNA]</scope>
    <source>
        <strain evidence="9 10">JCM 17549</strain>
    </source>
</reference>
<comment type="cofactor">
    <cofactor evidence="1">
        <name>pyridoxal 5'-phosphate</name>
        <dbReference type="ChEBI" id="CHEBI:597326"/>
    </cofactor>
</comment>
<evidence type="ECO:0000256" key="5">
    <source>
        <dbReference type="ARBA" id="ARBA00022898"/>
    </source>
</evidence>
<dbReference type="AlphaFoldDB" id="A0A4P6P2P3"/>
<dbReference type="InterPro" id="IPR015422">
    <property type="entry name" value="PyrdxlP-dep_Trfase_small"/>
</dbReference>
<dbReference type="SUPFAM" id="SSF53383">
    <property type="entry name" value="PLP-dependent transferases"/>
    <property type="match status" value="1"/>
</dbReference>
<gene>
    <name evidence="9" type="primary">sufS</name>
    <name evidence="9" type="ORF">EMK97_03960</name>
</gene>
<dbReference type="EMBL" id="CP034759">
    <property type="protein sequence ID" value="QBG34948.1"/>
    <property type="molecule type" value="Genomic_DNA"/>
</dbReference>
<dbReference type="CDD" id="cd06453">
    <property type="entry name" value="SufS_like"/>
    <property type="match status" value="1"/>
</dbReference>
<protein>
    <recommendedName>
        <fullName evidence="3">cysteine desulfurase</fullName>
        <ecNumber evidence="3">2.8.1.7</ecNumber>
    </recommendedName>
</protein>
<organism evidence="9 10">
    <name type="scientific">Litorilituus sediminis</name>
    <dbReference type="NCBI Taxonomy" id="718192"/>
    <lineage>
        <taxon>Bacteria</taxon>
        <taxon>Pseudomonadati</taxon>
        <taxon>Pseudomonadota</taxon>
        <taxon>Gammaproteobacteria</taxon>
        <taxon>Alteromonadales</taxon>
        <taxon>Colwelliaceae</taxon>
        <taxon>Litorilituus</taxon>
    </lineage>
</organism>
<dbReference type="InterPro" id="IPR015421">
    <property type="entry name" value="PyrdxlP-dep_Trfase_major"/>
</dbReference>
<dbReference type="RefSeq" id="WP_130599642.1">
    <property type="nucleotide sequence ID" value="NZ_CP034759.1"/>
</dbReference>
<dbReference type="Gene3D" id="3.90.1150.10">
    <property type="entry name" value="Aspartate Aminotransferase, domain 1"/>
    <property type="match status" value="1"/>
</dbReference>
<keyword evidence="10" id="KW-1185">Reference proteome</keyword>
<proteinExistence type="inferred from homology"/>
<comment type="catalytic activity">
    <reaction evidence="6">
        <text>(sulfur carrier)-H + L-cysteine = (sulfur carrier)-SH + L-alanine</text>
        <dbReference type="Rhea" id="RHEA:43892"/>
        <dbReference type="Rhea" id="RHEA-COMP:14737"/>
        <dbReference type="Rhea" id="RHEA-COMP:14739"/>
        <dbReference type="ChEBI" id="CHEBI:29917"/>
        <dbReference type="ChEBI" id="CHEBI:35235"/>
        <dbReference type="ChEBI" id="CHEBI:57972"/>
        <dbReference type="ChEBI" id="CHEBI:64428"/>
        <dbReference type="EC" id="2.8.1.7"/>
    </reaction>
</comment>
<dbReference type="GO" id="GO:0031071">
    <property type="term" value="F:cysteine desulfurase activity"/>
    <property type="evidence" value="ECO:0007669"/>
    <property type="project" value="UniProtKB-EC"/>
</dbReference>
<evidence type="ECO:0000313" key="9">
    <source>
        <dbReference type="EMBL" id="QBG34948.1"/>
    </source>
</evidence>
<evidence type="ECO:0000256" key="2">
    <source>
        <dbReference type="ARBA" id="ARBA00010447"/>
    </source>
</evidence>
<keyword evidence="4" id="KW-0808">Transferase</keyword>
<comment type="similarity">
    <text evidence="2">Belongs to the class-V pyridoxal-phosphate-dependent aminotransferase family. Csd subfamily.</text>
</comment>
<evidence type="ECO:0000256" key="1">
    <source>
        <dbReference type="ARBA" id="ARBA00001933"/>
    </source>
</evidence>
<dbReference type="SUPFAM" id="SSF82649">
    <property type="entry name" value="SufE/NifU"/>
    <property type="match status" value="1"/>
</dbReference>
<dbReference type="Proteomes" id="UP000290244">
    <property type="component" value="Chromosome"/>
</dbReference>
<dbReference type="EC" id="2.8.1.7" evidence="3"/>
<evidence type="ECO:0000256" key="3">
    <source>
        <dbReference type="ARBA" id="ARBA00012239"/>
    </source>
</evidence>
<dbReference type="Pfam" id="PF00266">
    <property type="entry name" value="Aminotran_5"/>
    <property type="match status" value="1"/>
</dbReference>
<dbReference type="Pfam" id="PF02657">
    <property type="entry name" value="SufE"/>
    <property type="match status" value="1"/>
</dbReference>
<keyword evidence="5" id="KW-0663">Pyridoxal phosphate</keyword>
<dbReference type="GO" id="GO:0006534">
    <property type="term" value="P:cysteine metabolic process"/>
    <property type="evidence" value="ECO:0007669"/>
    <property type="project" value="InterPro"/>
</dbReference>
<dbReference type="InterPro" id="IPR000192">
    <property type="entry name" value="Aminotrans_V_dom"/>
</dbReference>
<evidence type="ECO:0000259" key="8">
    <source>
        <dbReference type="Pfam" id="PF02657"/>
    </source>
</evidence>
<evidence type="ECO:0000313" key="10">
    <source>
        <dbReference type="Proteomes" id="UP000290244"/>
    </source>
</evidence>
<dbReference type="PROSITE" id="PS00595">
    <property type="entry name" value="AA_TRANSFER_CLASS_5"/>
    <property type="match status" value="1"/>
</dbReference>
<name>A0A4P6P2P3_9GAMM</name>
<dbReference type="OrthoDB" id="9808002at2"/>
<dbReference type="Gene3D" id="3.90.1010.10">
    <property type="match status" value="1"/>
</dbReference>
<dbReference type="InterPro" id="IPR003808">
    <property type="entry name" value="Fe-S_metab-assoc_dom"/>
</dbReference>
<feature type="domain" description="Fe-S metabolism associated" evidence="8">
    <location>
        <begin position="433"/>
        <end position="552"/>
    </location>
</feature>
<dbReference type="KEGG" id="lsd:EMK97_03960"/>
<dbReference type="InterPro" id="IPR015424">
    <property type="entry name" value="PyrdxlP-dep_Trfase"/>
</dbReference>
<dbReference type="PANTHER" id="PTHR43586:SF8">
    <property type="entry name" value="CYSTEINE DESULFURASE 1, CHLOROPLASTIC"/>
    <property type="match status" value="1"/>
</dbReference>
<evidence type="ECO:0000256" key="4">
    <source>
        <dbReference type="ARBA" id="ARBA00022679"/>
    </source>
</evidence>
<dbReference type="NCBIfam" id="TIGR01979">
    <property type="entry name" value="sufS"/>
    <property type="match status" value="1"/>
</dbReference>
<sequence length="558" mass="61195">MSRFEPNSFRQHFPVINNQQDQKLVYFDNGATTQKPNAVIESVSQYYQCINANVHRASHQLSAKSTLAFEKAREQVKQLINANDIKEVIWTKGTTESINLVCQSYGDSYLSAGDDIVLTYAEHHANIVPWQLLAKRVGATIKLIPLDKDGYADINCLDEVITENCKLVACTHVSNVLGKKNPIEAVIAKAKSVGAVTLIDGAQAIAHFTVDVQALDCDFYVFSAHKLYGPTGVGVLYGKRALLEKMTPYQSGGEMIKTVSFNDETTFNSLPFKFEAGTPNIAGVIAFASALEFLQPYLPSGKQSFSAYEKQLTKYCYDKLVAIDTLDMLFNSVPDIGVISFTVQGHHNHDISTALDSYGIAVRAGHHCAMPLMEYLGVSGCIRVSLSPYNSFDEVDYFIYILKSILSPAVDNTASAKQSAANNTALFEEIQTKFAKAKSWDSKHREIMLLGKQLARLPQDMCTAEHLISGCESKAWLTAKKDEAGVMHFMANSDAKVIRGLLVIVLAVCEGKTAKELVALDINTYFESLGLMNHLSPSRGNGLLAIVEKVKALANSCS</sequence>
<dbReference type="InterPro" id="IPR010970">
    <property type="entry name" value="Cys_dSase_SufS"/>
</dbReference>
<evidence type="ECO:0000259" key="7">
    <source>
        <dbReference type="Pfam" id="PF00266"/>
    </source>
</evidence>
<accession>A0A4P6P2P3</accession>
<feature type="domain" description="Aminotransferase class V" evidence="7">
    <location>
        <begin position="25"/>
        <end position="398"/>
    </location>
</feature>
<dbReference type="PANTHER" id="PTHR43586">
    <property type="entry name" value="CYSTEINE DESULFURASE"/>
    <property type="match status" value="1"/>
</dbReference>
<dbReference type="Gene3D" id="3.40.640.10">
    <property type="entry name" value="Type I PLP-dependent aspartate aminotransferase-like (Major domain)"/>
    <property type="match status" value="1"/>
</dbReference>